<keyword evidence="1" id="KW-0472">Membrane</keyword>
<comment type="caution">
    <text evidence="2">The sequence shown here is derived from an EMBL/GenBank/DDBJ whole genome shotgun (WGS) entry which is preliminary data.</text>
</comment>
<dbReference type="InterPro" id="IPR007313">
    <property type="entry name" value="FxsA"/>
</dbReference>
<dbReference type="EMBL" id="JACEOL010000014">
    <property type="protein sequence ID" value="MBA4601601.1"/>
    <property type="molecule type" value="Genomic_DNA"/>
</dbReference>
<evidence type="ECO:0000313" key="3">
    <source>
        <dbReference type="Proteomes" id="UP000538292"/>
    </source>
</evidence>
<evidence type="ECO:0000256" key="1">
    <source>
        <dbReference type="SAM" id="Phobius"/>
    </source>
</evidence>
<dbReference type="PANTHER" id="PTHR35335:SF1">
    <property type="entry name" value="UPF0716 PROTEIN FXSA"/>
    <property type="match status" value="1"/>
</dbReference>
<evidence type="ECO:0000313" key="2">
    <source>
        <dbReference type="EMBL" id="MBA4601601.1"/>
    </source>
</evidence>
<keyword evidence="3" id="KW-1185">Reference proteome</keyword>
<dbReference type="NCBIfam" id="NF008528">
    <property type="entry name" value="PRK11463.1-2"/>
    <property type="match status" value="1"/>
</dbReference>
<dbReference type="AlphaFoldDB" id="A0A7W1XR57"/>
<feature type="transmembrane region" description="Helical" evidence="1">
    <location>
        <begin position="27"/>
        <end position="47"/>
    </location>
</feature>
<dbReference type="GO" id="GO:0016020">
    <property type="term" value="C:membrane"/>
    <property type="evidence" value="ECO:0007669"/>
    <property type="project" value="InterPro"/>
</dbReference>
<protein>
    <submittedName>
        <fullName evidence="2">Membrane protein FxsA</fullName>
    </submittedName>
</protein>
<dbReference type="Proteomes" id="UP000538292">
    <property type="component" value="Unassembled WGS sequence"/>
</dbReference>
<dbReference type="RefSeq" id="WP_181738469.1">
    <property type="nucleotide sequence ID" value="NZ_JACEOL010000014.1"/>
</dbReference>
<sequence length="130" mass="14573">MLWVIIGLIILLPIVEIWGLITVGGWIGTFPTIILVILVGVLGGYLAKREGWNTYRLAMIQLNNGELPAEALLDGVCILSGGILLITPGFFSDIAGFLLVFPYTRAIVKHLLKRWLKKKLENGEIIWYRR</sequence>
<accession>A0A7W1XR57</accession>
<name>A0A7W1XR57_9BACL</name>
<keyword evidence="1" id="KW-0812">Transmembrane</keyword>
<organism evidence="2 3">
    <name type="scientific">Thermoactinomyces mirandus</name>
    <dbReference type="NCBI Taxonomy" id="2756294"/>
    <lineage>
        <taxon>Bacteria</taxon>
        <taxon>Bacillati</taxon>
        <taxon>Bacillota</taxon>
        <taxon>Bacilli</taxon>
        <taxon>Bacillales</taxon>
        <taxon>Thermoactinomycetaceae</taxon>
        <taxon>Thermoactinomyces</taxon>
    </lineage>
</organism>
<gene>
    <name evidence="2" type="primary">fxsA</name>
    <name evidence="2" type="ORF">H2C83_04545</name>
</gene>
<proteinExistence type="predicted"/>
<reference evidence="2 3" key="1">
    <citation type="submission" date="2020-07" db="EMBL/GenBank/DDBJ databases">
        <title>Thermoactinomyces phylogeny.</title>
        <authorList>
            <person name="Dunlap C."/>
        </authorList>
    </citation>
    <scope>NUCLEOTIDE SEQUENCE [LARGE SCALE GENOMIC DNA]</scope>
    <source>
        <strain evidence="2 3">AMNI-1</strain>
    </source>
</reference>
<dbReference type="PANTHER" id="PTHR35335">
    <property type="entry name" value="UPF0716 PROTEIN FXSA"/>
    <property type="match status" value="1"/>
</dbReference>
<keyword evidence="1" id="KW-1133">Transmembrane helix</keyword>
<dbReference type="Pfam" id="PF04186">
    <property type="entry name" value="FxsA"/>
    <property type="match status" value="1"/>
</dbReference>